<dbReference type="Pfam" id="PF00355">
    <property type="entry name" value="Rieske"/>
    <property type="match status" value="1"/>
</dbReference>
<dbReference type="CDD" id="cd03479">
    <property type="entry name" value="Rieske_RO_Alpha_PhDO_like"/>
    <property type="match status" value="1"/>
</dbReference>
<evidence type="ECO:0000256" key="3">
    <source>
        <dbReference type="ARBA" id="ARBA00023002"/>
    </source>
</evidence>
<keyword evidence="3" id="KW-0560">Oxidoreductase</keyword>
<dbReference type="SUPFAM" id="SSF50022">
    <property type="entry name" value="ISP domain"/>
    <property type="match status" value="1"/>
</dbReference>
<dbReference type="EMBL" id="JBHTIR010004179">
    <property type="protein sequence ID" value="MFD0856588.1"/>
    <property type="molecule type" value="Genomic_DNA"/>
</dbReference>
<proteinExistence type="predicted"/>
<evidence type="ECO:0000313" key="7">
    <source>
        <dbReference type="EMBL" id="MFD0856588.1"/>
    </source>
</evidence>
<evidence type="ECO:0000259" key="6">
    <source>
        <dbReference type="PROSITE" id="PS51296"/>
    </source>
</evidence>
<keyword evidence="4" id="KW-0408">Iron</keyword>
<evidence type="ECO:0000256" key="4">
    <source>
        <dbReference type="ARBA" id="ARBA00023004"/>
    </source>
</evidence>
<protein>
    <submittedName>
        <fullName evidence="7">Rieske 2Fe-2S domain-containing protein</fullName>
    </submittedName>
</protein>
<dbReference type="SUPFAM" id="SSF55961">
    <property type="entry name" value="Bet v1-like"/>
    <property type="match status" value="1"/>
</dbReference>
<keyword evidence="5" id="KW-0411">Iron-sulfur</keyword>
<evidence type="ECO:0000256" key="2">
    <source>
        <dbReference type="ARBA" id="ARBA00022723"/>
    </source>
</evidence>
<reference evidence="8" key="1">
    <citation type="journal article" date="2019" name="Int. J. Syst. Evol. Microbiol.">
        <title>The Global Catalogue of Microorganisms (GCM) 10K type strain sequencing project: providing services to taxonomists for standard genome sequencing and annotation.</title>
        <authorList>
            <consortium name="The Broad Institute Genomics Platform"/>
            <consortium name="The Broad Institute Genome Sequencing Center for Infectious Disease"/>
            <person name="Wu L."/>
            <person name="Ma J."/>
        </authorList>
    </citation>
    <scope>NUCLEOTIDE SEQUENCE [LARGE SCALE GENOMIC DNA]</scope>
    <source>
        <strain evidence="8">JCM 31696</strain>
    </source>
</reference>
<dbReference type="PROSITE" id="PS51296">
    <property type="entry name" value="RIESKE"/>
    <property type="match status" value="1"/>
</dbReference>
<keyword evidence="1" id="KW-0001">2Fe-2S</keyword>
<keyword evidence="2" id="KW-0479">Metal-binding</keyword>
<keyword evidence="8" id="KW-1185">Reference proteome</keyword>
<comment type="caution">
    <text evidence="7">The sequence shown here is derived from an EMBL/GenBank/DDBJ whole genome shotgun (WGS) entry which is preliminary data.</text>
</comment>
<sequence>MRITEELNERLTRVGPGTPMGELFRRYWIPACLSEEVPEPDSPPVRVRLLGEDLVAFRDSTGTVGLLDAYCPHRRAPMFFGRNEEAGLRCVYHGWKFDTLGACVDMPTETPDSKFRFRVSTKSYPTYEAGGIVWTYMGPQELTPPVPDQEWMRAPQTHRRVSKTGESCNFLQAIEGGIDTAHSSFAHNNDLANPRLLRNLDRHPKLEVEFTDYGFRYASLRNVGNDTTYLRVYQYFMPSQQCRGFFVGLDGKQPQMPGVFGHIWVPIDDEHTYVYNTLCSMDERFPITDEWWEEHESEMGRGKEENIPGTYWLIRNRSNDYLIDREVQRTKTFTGIEGVNTQDFAIQEGMGPIVDRSKEALGSTDRAIQACRRLLLRTMDEIERGGTELVGHDSDA</sequence>
<feature type="non-terminal residue" evidence="7">
    <location>
        <position position="396"/>
    </location>
</feature>
<organism evidence="7 8">
    <name type="scientific">Actinomadura adrarensis</name>
    <dbReference type="NCBI Taxonomy" id="1819600"/>
    <lineage>
        <taxon>Bacteria</taxon>
        <taxon>Bacillati</taxon>
        <taxon>Actinomycetota</taxon>
        <taxon>Actinomycetes</taxon>
        <taxon>Streptosporangiales</taxon>
        <taxon>Thermomonosporaceae</taxon>
        <taxon>Actinomadura</taxon>
    </lineage>
</organism>
<evidence type="ECO:0000256" key="1">
    <source>
        <dbReference type="ARBA" id="ARBA00022714"/>
    </source>
</evidence>
<dbReference type="Proteomes" id="UP001597083">
    <property type="component" value="Unassembled WGS sequence"/>
</dbReference>
<dbReference type="InterPro" id="IPR015881">
    <property type="entry name" value="ARHD_Rieske_2Fe_2S"/>
</dbReference>
<dbReference type="InterPro" id="IPR050584">
    <property type="entry name" value="Cholesterol_7-desaturase"/>
</dbReference>
<dbReference type="Gene3D" id="2.102.10.10">
    <property type="entry name" value="Rieske [2Fe-2S] iron-sulphur domain"/>
    <property type="match status" value="1"/>
</dbReference>
<gene>
    <name evidence="7" type="ORF">ACFQ07_30430</name>
</gene>
<dbReference type="PANTHER" id="PTHR21266:SF59">
    <property type="entry name" value="BLR4922 PROTEIN"/>
    <property type="match status" value="1"/>
</dbReference>
<dbReference type="PANTHER" id="PTHR21266">
    <property type="entry name" value="IRON-SULFUR DOMAIN CONTAINING PROTEIN"/>
    <property type="match status" value="1"/>
</dbReference>
<accession>A0ABW3CPW0</accession>
<evidence type="ECO:0000313" key="8">
    <source>
        <dbReference type="Proteomes" id="UP001597083"/>
    </source>
</evidence>
<dbReference type="InterPro" id="IPR017941">
    <property type="entry name" value="Rieske_2Fe-2S"/>
</dbReference>
<dbReference type="InterPro" id="IPR036922">
    <property type="entry name" value="Rieske_2Fe-2S_sf"/>
</dbReference>
<dbReference type="Pfam" id="PF19301">
    <property type="entry name" value="LigXa_C"/>
    <property type="match status" value="1"/>
</dbReference>
<dbReference type="InterPro" id="IPR045623">
    <property type="entry name" value="LigXa_C"/>
</dbReference>
<name>A0ABW3CPW0_9ACTN</name>
<feature type="domain" description="Rieske" evidence="6">
    <location>
        <begin position="28"/>
        <end position="135"/>
    </location>
</feature>
<evidence type="ECO:0000256" key="5">
    <source>
        <dbReference type="ARBA" id="ARBA00023014"/>
    </source>
</evidence>
<dbReference type="Gene3D" id="3.90.380.10">
    <property type="entry name" value="Naphthalene 1,2-dioxygenase Alpha Subunit, Chain A, domain 1"/>
    <property type="match status" value="1"/>
</dbReference>
<dbReference type="PROSITE" id="PS00570">
    <property type="entry name" value="RING_HYDROXYL_ALPHA"/>
    <property type="match status" value="1"/>
</dbReference>